<name>A0A329RLL8_9STRA</name>
<dbReference type="VEuPathDB" id="FungiDB:PC110_g17998"/>
<comment type="caution">
    <text evidence="1">The sequence shown here is derived from an EMBL/GenBank/DDBJ whole genome shotgun (WGS) entry which is preliminary data.</text>
</comment>
<keyword evidence="2" id="KW-1185">Reference proteome</keyword>
<dbReference type="OrthoDB" id="10400093at2759"/>
<dbReference type="EMBL" id="MJFZ01000735">
    <property type="protein sequence ID" value="RAW25587.1"/>
    <property type="molecule type" value="Genomic_DNA"/>
</dbReference>
<dbReference type="Proteomes" id="UP000251314">
    <property type="component" value="Unassembled WGS sequence"/>
</dbReference>
<evidence type="ECO:0000313" key="2">
    <source>
        <dbReference type="Proteomes" id="UP000251314"/>
    </source>
</evidence>
<proteinExistence type="predicted"/>
<accession>A0A329RLL8</accession>
<gene>
    <name evidence="1" type="ORF">PC110_g17998</name>
</gene>
<evidence type="ECO:0000313" key="1">
    <source>
        <dbReference type="EMBL" id="RAW25587.1"/>
    </source>
</evidence>
<reference evidence="1 2" key="1">
    <citation type="submission" date="2018-01" db="EMBL/GenBank/DDBJ databases">
        <title>Draft genome of the strawberry crown rot pathogen Phytophthora cactorum.</title>
        <authorList>
            <person name="Armitage A.D."/>
            <person name="Lysoe E."/>
            <person name="Nellist C.F."/>
            <person name="Harrison R.J."/>
            <person name="Brurberg M.B."/>
        </authorList>
    </citation>
    <scope>NUCLEOTIDE SEQUENCE [LARGE SCALE GENOMIC DNA]</scope>
    <source>
        <strain evidence="1 2">10300</strain>
    </source>
</reference>
<sequence length="271" mass="28266">MLQIARQLELEGLRITWSYVARCMSKSKRTAQELRLRLASLKRTHGKTLPNFPPCFFGGSIQGRPFREYGGRGDVDTIGRGGRGGVRGSSGISLTASEAVQGGGASWHRGRDCRRGVRGTGNAALAVVNVNHACDSSGRGGRGCRGSRSIGSVAHTTSNDKQLAVGLESVVVATVEVETPRLSLLLLAMFAELAAALSPAIVGASVAQAVLRLVEKTEIWATIEAGLVGVVVALSGSSALMDGALLVVLCVAVRLLLPHADRSGTNDGQDV</sequence>
<organism evidence="1 2">
    <name type="scientific">Phytophthora cactorum</name>
    <dbReference type="NCBI Taxonomy" id="29920"/>
    <lineage>
        <taxon>Eukaryota</taxon>
        <taxon>Sar</taxon>
        <taxon>Stramenopiles</taxon>
        <taxon>Oomycota</taxon>
        <taxon>Peronosporomycetes</taxon>
        <taxon>Peronosporales</taxon>
        <taxon>Peronosporaceae</taxon>
        <taxon>Phytophthora</taxon>
    </lineage>
</organism>
<dbReference type="AlphaFoldDB" id="A0A329RLL8"/>
<protein>
    <submittedName>
        <fullName evidence="1">Uncharacterized protein</fullName>
    </submittedName>
</protein>